<reference evidence="2 4" key="1">
    <citation type="submission" date="2024-01" db="EMBL/GenBank/DDBJ databases">
        <title>A draft genome for a cacao thread blight-causing isolate of Paramarasmius palmivorus.</title>
        <authorList>
            <person name="Baruah I.K."/>
            <person name="Bukari Y."/>
            <person name="Amoako-Attah I."/>
            <person name="Meinhardt L.W."/>
            <person name="Bailey B.A."/>
            <person name="Cohen S.P."/>
        </authorList>
    </citation>
    <scope>NUCLEOTIDE SEQUENCE [LARGE SCALE GENOMIC DNA]</scope>
    <source>
        <strain evidence="2 4">GH-12</strain>
    </source>
</reference>
<keyword evidence="4" id="KW-1185">Reference proteome</keyword>
<comment type="caution">
    <text evidence="2">The sequence shown here is derived from an EMBL/GenBank/DDBJ whole genome shotgun (WGS) entry which is preliminary data.</text>
</comment>
<dbReference type="Pfam" id="PF20236">
    <property type="entry name" value="DUF6593"/>
    <property type="match status" value="1"/>
</dbReference>
<evidence type="ECO:0000313" key="2">
    <source>
        <dbReference type="EMBL" id="KAK7016984.1"/>
    </source>
</evidence>
<dbReference type="InterPro" id="IPR046528">
    <property type="entry name" value="DUF6593"/>
</dbReference>
<dbReference type="Proteomes" id="UP001383192">
    <property type="component" value="Unassembled WGS sequence"/>
</dbReference>
<organism evidence="2 4">
    <name type="scientific">Paramarasmius palmivorus</name>
    <dbReference type="NCBI Taxonomy" id="297713"/>
    <lineage>
        <taxon>Eukaryota</taxon>
        <taxon>Fungi</taxon>
        <taxon>Dikarya</taxon>
        <taxon>Basidiomycota</taxon>
        <taxon>Agaricomycotina</taxon>
        <taxon>Agaricomycetes</taxon>
        <taxon>Agaricomycetidae</taxon>
        <taxon>Agaricales</taxon>
        <taxon>Marasmiineae</taxon>
        <taxon>Marasmiaceae</taxon>
        <taxon>Paramarasmius</taxon>
    </lineage>
</organism>
<name>A0AAW0AXQ8_9AGAR</name>
<accession>A0AAW0AXQ8</accession>
<evidence type="ECO:0000313" key="3">
    <source>
        <dbReference type="EMBL" id="KAK7041896.1"/>
    </source>
</evidence>
<sequence length="176" mass="19546">MELLLSAHDTRATRFTLSTGQALYETKTPEPDVKHPKTISIKKLEKKGVERDMAFIEFHKLHDDVCRVWGTDVQPKKEGLFTSSSEKSFTASDGNKYIWNIESPGCAELQNASGTPIAVSSKAPLSLQIKLSIEDPGLVILDEIVATFVVADQWARMTDAGFDDPVLFKSIKYCLL</sequence>
<dbReference type="AlphaFoldDB" id="A0AAW0AXQ8"/>
<gene>
    <name evidence="3" type="ORF">VNI00_008876</name>
    <name evidence="2" type="ORF">VNI00_018782</name>
</gene>
<dbReference type="EMBL" id="JAYKXP010000031">
    <property type="protein sequence ID" value="KAK7041896.1"/>
    <property type="molecule type" value="Genomic_DNA"/>
</dbReference>
<evidence type="ECO:0000313" key="4">
    <source>
        <dbReference type="Proteomes" id="UP001383192"/>
    </source>
</evidence>
<evidence type="ECO:0000259" key="1">
    <source>
        <dbReference type="Pfam" id="PF20236"/>
    </source>
</evidence>
<protein>
    <recommendedName>
        <fullName evidence="1">DUF6593 domain-containing protein</fullName>
    </recommendedName>
</protein>
<feature type="domain" description="DUF6593" evidence="1">
    <location>
        <begin position="9"/>
        <end position="156"/>
    </location>
</feature>
<proteinExistence type="predicted"/>
<dbReference type="EMBL" id="JAYKXP010000271">
    <property type="protein sequence ID" value="KAK7016984.1"/>
    <property type="molecule type" value="Genomic_DNA"/>
</dbReference>